<dbReference type="GO" id="GO:0005576">
    <property type="term" value="C:extracellular region"/>
    <property type="evidence" value="ECO:0007669"/>
    <property type="project" value="UniProtKB-SubCell"/>
</dbReference>
<dbReference type="PROSITE" id="PS51273">
    <property type="entry name" value="GATASE_TYPE_1"/>
    <property type="match status" value="1"/>
</dbReference>
<reference evidence="9 10" key="1">
    <citation type="submission" date="2024-05" db="EMBL/GenBank/DDBJ databases">
        <authorList>
            <person name="Wallberg A."/>
        </authorList>
    </citation>
    <scope>NUCLEOTIDE SEQUENCE [LARGE SCALE GENOMIC DNA]</scope>
</reference>
<evidence type="ECO:0000313" key="10">
    <source>
        <dbReference type="Proteomes" id="UP001497623"/>
    </source>
</evidence>
<dbReference type="PANTHER" id="PTHR11315">
    <property type="entry name" value="PROTEASE FAMILY C26 GAMMA-GLUTAMYL HYDROLASE"/>
    <property type="match status" value="1"/>
</dbReference>
<evidence type="ECO:0000256" key="6">
    <source>
        <dbReference type="PIRSR" id="PIRSR615527-1"/>
    </source>
</evidence>
<evidence type="ECO:0000256" key="1">
    <source>
        <dbReference type="ARBA" id="ARBA00004239"/>
    </source>
</evidence>
<keyword evidence="4 8" id="KW-0732">Signal</keyword>
<evidence type="ECO:0000256" key="7">
    <source>
        <dbReference type="PROSITE-ProRule" id="PRU00607"/>
    </source>
</evidence>
<dbReference type="EC" id="3.4.19.9" evidence="7"/>
<feature type="active site" description="Nucleophile" evidence="6 7">
    <location>
        <position position="205"/>
    </location>
</feature>
<dbReference type="InterPro" id="IPR029062">
    <property type="entry name" value="Class_I_gatase-like"/>
</dbReference>
<name>A0AAV2RMC1_MEGNR</name>
<dbReference type="GO" id="GO:0034722">
    <property type="term" value="F:gamma-glutamyl-peptidase activity"/>
    <property type="evidence" value="ECO:0007669"/>
    <property type="project" value="UniProtKB-UniRule"/>
</dbReference>
<dbReference type="GO" id="GO:0046900">
    <property type="term" value="P:tetrahydrofolylpolyglutamate metabolic process"/>
    <property type="evidence" value="ECO:0007669"/>
    <property type="project" value="TreeGrafter"/>
</dbReference>
<evidence type="ECO:0000256" key="4">
    <source>
        <dbReference type="ARBA" id="ARBA00022729"/>
    </source>
</evidence>
<dbReference type="SUPFAM" id="SSF52317">
    <property type="entry name" value="Class I glutamine amidotransferase-like"/>
    <property type="match status" value="1"/>
</dbReference>
<keyword evidence="5 7" id="KW-0378">Hydrolase</keyword>
<dbReference type="InterPro" id="IPR011697">
    <property type="entry name" value="Peptidase_C26"/>
</dbReference>
<evidence type="ECO:0000256" key="2">
    <source>
        <dbReference type="ARBA" id="ARBA00011083"/>
    </source>
</evidence>
<comment type="caution">
    <text evidence="9">The sequence shown here is derived from an EMBL/GenBank/DDBJ whole genome shotgun (WGS) entry which is preliminary data.</text>
</comment>
<comment type="subcellular location">
    <subcellularLocation>
        <location evidence="1">Secreted</location>
        <location evidence="1">Extracellular space</location>
    </subcellularLocation>
</comment>
<comment type="catalytic activity">
    <reaction evidence="7">
        <text>(6S)-5,6,7,8-tetrahydrofolyl-(gamma-L-Glu)(n) + (n-1) H2O = (6S)-5,6,7,8-tetrahydrofolate + (n-1) L-glutamate</text>
        <dbReference type="Rhea" id="RHEA:56784"/>
        <dbReference type="Rhea" id="RHEA-COMP:14738"/>
        <dbReference type="ChEBI" id="CHEBI:15377"/>
        <dbReference type="ChEBI" id="CHEBI:29985"/>
        <dbReference type="ChEBI" id="CHEBI:57453"/>
        <dbReference type="ChEBI" id="CHEBI:141005"/>
        <dbReference type="EC" id="3.4.19.9"/>
    </reaction>
</comment>
<keyword evidence="10" id="KW-1185">Reference proteome</keyword>
<dbReference type="PANTHER" id="PTHR11315:SF0">
    <property type="entry name" value="FOLATE GAMMA-GLUTAMYL HYDROLASE"/>
    <property type="match status" value="1"/>
</dbReference>
<feature type="active site" evidence="7">
    <location>
        <position position="318"/>
    </location>
</feature>
<dbReference type="Gene3D" id="3.40.50.880">
    <property type="match status" value="1"/>
</dbReference>
<dbReference type="GO" id="GO:0005773">
    <property type="term" value="C:vacuole"/>
    <property type="evidence" value="ECO:0007669"/>
    <property type="project" value="TreeGrafter"/>
</dbReference>
<dbReference type="PROSITE" id="PS51275">
    <property type="entry name" value="PEPTIDASE_C26_GGH"/>
    <property type="match status" value="1"/>
</dbReference>
<keyword evidence="3" id="KW-0964">Secreted</keyword>
<proteinExistence type="inferred from homology"/>
<evidence type="ECO:0000256" key="8">
    <source>
        <dbReference type="SAM" id="SignalP"/>
    </source>
</evidence>
<dbReference type="Proteomes" id="UP001497623">
    <property type="component" value="Unassembled WGS sequence"/>
</dbReference>
<feature type="active site" description="Proton donor" evidence="6">
    <location>
        <position position="318"/>
    </location>
</feature>
<evidence type="ECO:0000313" key="9">
    <source>
        <dbReference type="EMBL" id="CAL4129880.1"/>
    </source>
</evidence>
<accession>A0AAV2RMC1</accession>
<organism evidence="9 10">
    <name type="scientific">Meganyctiphanes norvegica</name>
    <name type="common">Northern krill</name>
    <name type="synonym">Thysanopoda norvegica</name>
    <dbReference type="NCBI Taxonomy" id="48144"/>
    <lineage>
        <taxon>Eukaryota</taxon>
        <taxon>Metazoa</taxon>
        <taxon>Ecdysozoa</taxon>
        <taxon>Arthropoda</taxon>
        <taxon>Crustacea</taxon>
        <taxon>Multicrustacea</taxon>
        <taxon>Malacostraca</taxon>
        <taxon>Eumalacostraca</taxon>
        <taxon>Eucarida</taxon>
        <taxon>Euphausiacea</taxon>
        <taxon>Euphausiidae</taxon>
        <taxon>Meganyctiphanes</taxon>
    </lineage>
</organism>
<comment type="similarity">
    <text evidence="2">Belongs to the peptidase C26 family.</text>
</comment>
<evidence type="ECO:0000256" key="5">
    <source>
        <dbReference type="ARBA" id="ARBA00022801"/>
    </source>
</evidence>
<dbReference type="InterPro" id="IPR015527">
    <property type="entry name" value="Pept_C26_g-glut_hydrolase"/>
</dbReference>
<dbReference type="EMBL" id="CAXKWB010026270">
    <property type="protein sequence ID" value="CAL4129880.1"/>
    <property type="molecule type" value="Genomic_DNA"/>
</dbReference>
<feature type="chain" id="PRO_5043371255" description="folate gamma-glutamyl hydrolase" evidence="8">
    <location>
        <begin position="19"/>
        <end position="398"/>
    </location>
</feature>
<evidence type="ECO:0000256" key="3">
    <source>
        <dbReference type="ARBA" id="ARBA00022525"/>
    </source>
</evidence>
<feature type="signal peptide" evidence="8">
    <location>
        <begin position="1"/>
        <end position="18"/>
    </location>
</feature>
<protein>
    <recommendedName>
        <fullName evidence="7">folate gamma-glutamyl hydrolase</fullName>
        <ecNumber evidence="7">3.4.19.9</ecNumber>
    </recommendedName>
</protein>
<gene>
    <name evidence="9" type="ORF">MNOR_LOCUS26377</name>
</gene>
<dbReference type="Pfam" id="PF07722">
    <property type="entry name" value="Peptidase_C26"/>
    <property type="match status" value="1"/>
</dbReference>
<dbReference type="FunFam" id="3.40.50.880:FF:000024">
    <property type="entry name" value="Folate gamma-glutamyl hydrolase"/>
    <property type="match status" value="1"/>
</dbReference>
<dbReference type="AlphaFoldDB" id="A0AAV2RMC1"/>
<sequence length="398" mass="44004">MGRTTIAILRLVILVVLAANVHIHAAGCKTKKACKVLKGTCIGAKDDCDGQEVSDKIFCKGGNKCKCCFPSVQTPCPTDSPPSPTPTTTMRPPQLEALNLKPIIGILAQEPSSGMRRVLPEYTSYIAASYVKFIESGGARVVPILINQNDTYYEDLVESLNGIVFPGGSASITDSSGYGRAGRKIYDLVVASGQKGNPIPLWGTCLGFEMLMYLAADGPSKYEVLTSCKASGISLPLDLKEWKSSALLGSAPGNVVHPLSTMNITSNYHKYCVTPQTFAKYDLINDYFVISTNLDTEGLEFISTVEHQRLPIWGTQWHIEKNLFEWKYSSIPHFPKAIQVGHYFAQFFGDQARQNINSFSSKSEERSHLIYNYNPIYLTPYSETDGYYSSFHQAYFFN</sequence>